<dbReference type="InterPro" id="IPR024485">
    <property type="entry name" value="DUF2680"/>
</dbReference>
<keyword evidence="3" id="KW-1185">Reference proteome</keyword>
<proteinExistence type="predicted"/>
<dbReference type="eggNOG" id="ENOG5033IMY">
    <property type="taxonomic scope" value="Bacteria"/>
</dbReference>
<organism evidence="2 3">
    <name type="scientific">Desulfotomaculum nigrificans (strain DSM 14880 / VKM B-2319 / CO-1-SRB)</name>
    <name type="common">Desulfotomaculum carboxydivorans</name>
    <dbReference type="NCBI Taxonomy" id="868595"/>
    <lineage>
        <taxon>Bacteria</taxon>
        <taxon>Bacillati</taxon>
        <taxon>Bacillota</taxon>
        <taxon>Clostridia</taxon>
        <taxon>Eubacteriales</taxon>
        <taxon>Desulfotomaculaceae</taxon>
        <taxon>Desulfotomaculum</taxon>
    </lineage>
</organism>
<feature type="chain" id="PRO_5003331978" description="DUF2680 domain-containing protein" evidence="1">
    <location>
        <begin position="26"/>
        <end position="122"/>
    </location>
</feature>
<dbReference type="Proteomes" id="UP000009226">
    <property type="component" value="Chromosome"/>
</dbReference>
<dbReference type="HOGENOM" id="CLU_164595_0_0_9"/>
<evidence type="ECO:0008006" key="4">
    <source>
        <dbReference type="Google" id="ProtNLM"/>
    </source>
</evidence>
<gene>
    <name evidence="2" type="ordered locus">Desca_0670</name>
</gene>
<dbReference type="EMBL" id="CP002736">
    <property type="protein sequence ID" value="AEF93555.1"/>
    <property type="molecule type" value="Genomic_DNA"/>
</dbReference>
<evidence type="ECO:0000256" key="1">
    <source>
        <dbReference type="SAM" id="SignalP"/>
    </source>
</evidence>
<dbReference type="AlphaFoldDB" id="F6B8I3"/>
<protein>
    <recommendedName>
        <fullName evidence="4">DUF2680 domain-containing protein</fullName>
    </recommendedName>
</protein>
<evidence type="ECO:0000313" key="2">
    <source>
        <dbReference type="EMBL" id="AEF93555.1"/>
    </source>
</evidence>
<dbReference type="Pfam" id="PF10925">
    <property type="entry name" value="DUF2680"/>
    <property type="match status" value="1"/>
</dbReference>
<reference evidence="2 3" key="1">
    <citation type="submission" date="2011-05" db="EMBL/GenBank/DDBJ databases">
        <title>Complete sequence of Desulfotomaculum carboxydivorans CO-1-SRB.</title>
        <authorList>
            <consortium name="US DOE Joint Genome Institute"/>
            <person name="Lucas S."/>
            <person name="Han J."/>
            <person name="Lapidus A."/>
            <person name="Cheng J.-F."/>
            <person name="Goodwin L."/>
            <person name="Pitluck S."/>
            <person name="Peters L."/>
            <person name="Mikhailova N."/>
            <person name="Lu M."/>
            <person name="Han C."/>
            <person name="Tapia R."/>
            <person name="Land M."/>
            <person name="Hauser L."/>
            <person name="Kyrpides N."/>
            <person name="Ivanova N."/>
            <person name="Pagani I."/>
            <person name="Stams A."/>
            <person name="Plugge C."/>
            <person name="Muyzer G."/>
            <person name="Kuever J."/>
            <person name="Parshina S."/>
            <person name="Ivanova A."/>
            <person name="Nazina T."/>
            <person name="Woyke T."/>
        </authorList>
    </citation>
    <scope>NUCLEOTIDE SEQUENCE [LARGE SCALE GENOMIC DNA]</scope>
    <source>
        <strain evidence="3">DSM 14880 / VKM B-2319 / CO-1-SRB</strain>
    </source>
</reference>
<dbReference type="KEGG" id="dca:Desca_0670"/>
<dbReference type="STRING" id="868595.Desca_0670"/>
<dbReference type="RefSeq" id="WP_003545253.1">
    <property type="nucleotide sequence ID" value="NC_015565.1"/>
</dbReference>
<feature type="signal peptide" evidence="1">
    <location>
        <begin position="1"/>
        <end position="25"/>
    </location>
</feature>
<sequence length="122" mass="13135" precursor="true">MRKRFLVIGLVVLVATAMLVPAAFAGSNVTDQAKAWFDQMFAAKEAYVDQAVKNGQLTPEQGQAWKQHFEQMKQFHAQNGYLCPGGGIGRGQGGPGWGGRGFCGGFFNAAPTQTQNTPQNTQ</sequence>
<name>F6B8I3_DESCC</name>
<keyword evidence="1" id="KW-0732">Signal</keyword>
<accession>F6B8I3</accession>
<evidence type="ECO:0000313" key="3">
    <source>
        <dbReference type="Proteomes" id="UP000009226"/>
    </source>
</evidence>